<dbReference type="OrthoDB" id="5979821at2"/>
<evidence type="ECO:0000313" key="3">
    <source>
        <dbReference type="Proteomes" id="UP000029385"/>
    </source>
</evidence>
<keyword evidence="1" id="KW-1133">Transmembrane helix</keyword>
<accession>A0A091AZM5</accession>
<keyword evidence="1" id="KW-0472">Membrane</keyword>
<keyword evidence="1" id="KW-0812">Transmembrane</keyword>
<dbReference type="AlphaFoldDB" id="A0A091AZM5"/>
<dbReference type="RefSeq" id="WP_051130443.1">
    <property type="nucleotide sequence ID" value="NZ_ATVD01000003.1"/>
</dbReference>
<protein>
    <submittedName>
        <fullName evidence="2">Uncharacterized protein</fullName>
    </submittedName>
</protein>
<dbReference type="PATRIC" id="fig|1121015.4.peg.813"/>
<dbReference type="STRING" id="1121015.GCA_000420545_01778"/>
<name>A0A091AZM5_9GAMM</name>
<organism evidence="2 3">
    <name type="scientific">Arenimonas oryziterrae DSM 21050 = YC6267</name>
    <dbReference type="NCBI Taxonomy" id="1121015"/>
    <lineage>
        <taxon>Bacteria</taxon>
        <taxon>Pseudomonadati</taxon>
        <taxon>Pseudomonadota</taxon>
        <taxon>Gammaproteobacteria</taxon>
        <taxon>Lysobacterales</taxon>
        <taxon>Lysobacteraceae</taxon>
        <taxon>Arenimonas</taxon>
    </lineage>
</organism>
<dbReference type="Proteomes" id="UP000029385">
    <property type="component" value="Unassembled WGS sequence"/>
</dbReference>
<dbReference type="eggNOG" id="ENOG5031FIN">
    <property type="taxonomic scope" value="Bacteria"/>
</dbReference>
<gene>
    <name evidence="2" type="ORF">N789_06620</name>
</gene>
<feature type="transmembrane region" description="Helical" evidence="1">
    <location>
        <begin position="20"/>
        <end position="49"/>
    </location>
</feature>
<evidence type="ECO:0000313" key="2">
    <source>
        <dbReference type="EMBL" id="KFN44084.1"/>
    </source>
</evidence>
<sequence length="143" mass="15586">MLPVRARFVAFPRRQQGSALGWILGLLAVGALLIALTVIGLLMMGWSLFTEQAQTALQQQPDVAEHIGHIQSMDVDLVASSEYDDSDTFVFRLSGDRGKGRVRARFISTDADTETLGEGELTLASGRVIRFGPNDPPKSDIDK</sequence>
<dbReference type="EMBL" id="AVCI01000003">
    <property type="protein sequence ID" value="KFN44084.1"/>
    <property type="molecule type" value="Genomic_DNA"/>
</dbReference>
<evidence type="ECO:0000256" key="1">
    <source>
        <dbReference type="SAM" id="Phobius"/>
    </source>
</evidence>
<reference evidence="2 3" key="1">
    <citation type="submission" date="2013-09" db="EMBL/GenBank/DDBJ databases">
        <title>Genome sequencing of Arenimonas oryziterrae.</title>
        <authorList>
            <person name="Chen F."/>
            <person name="Wang G."/>
        </authorList>
    </citation>
    <scope>NUCLEOTIDE SEQUENCE [LARGE SCALE GENOMIC DNA]</scope>
    <source>
        <strain evidence="2 3">YC6267</strain>
    </source>
</reference>
<keyword evidence="3" id="KW-1185">Reference proteome</keyword>
<proteinExistence type="predicted"/>
<comment type="caution">
    <text evidence="2">The sequence shown here is derived from an EMBL/GenBank/DDBJ whole genome shotgun (WGS) entry which is preliminary data.</text>
</comment>